<evidence type="ECO:0008006" key="10">
    <source>
        <dbReference type="Google" id="ProtNLM"/>
    </source>
</evidence>
<dbReference type="Proteomes" id="UP000678499">
    <property type="component" value="Unassembled WGS sequence"/>
</dbReference>
<evidence type="ECO:0000256" key="2">
    <source>
        <dbReference type="ARBA" id="ARBA00009976"/>
    </source>
</evidence>
<evidence type="ECO:0000313" key="8">
    <source>
        <dbReference type="EMBL" id="CAD7279552.1"/>
    </source>
</evidence>
<evidence type="ECO:0000256" key="6">
    <source>
        <dbReference type="ARBA" id="ARBA00023136"/>
    </source>
</evidence>
<evidence type="ECO:0000256" key="5">
    <source>
        <dbReference type="ARBA" id="ARBA00022989"/>
    </source>
</evidence>
<keyword evidence="6 7" id="KW-0472">Membrane</keyword>
<comment type="subcellular location">
    <subcellularLocation>
        <location evidence="1">Membrane</location>
        <topology evidence="1">Multi-pass membrane protein</topology>
    </subcellularLocation>
</comment>
<dbReference type="PIRSF" id="PIRSF005799">
    <property type="entry name" value="UDP-gal_transpt"/>
    <property type="match status" value="1"/>
</dbReference>
<comment type="similarity">
    <text evidence="2">Belongs to the nucleotide-sugar transporter family. SLC35A subfamily.</text>
</comment>
<dbReference type="GO" id="GO:0000139">
    <property type="term" value="C:Golgi membrane"/>
    <property type="evidence" value="ECO:0007669"/>
    <property type="project" value="InterPro"/>
</dbReference>
<evidence type="ECO:0000256" key="4">
    <source>
        <dbReference type="ARBA" id="ARBA00022692"/>
    </source>
</evidence>
<dbReference type="SUPFAM" id="SSF103481">
    <property type="entry name" value="Multidrug resistance efflux transporter EmrE"/>
    <property type="match status" value="1"/>
</dbReference>
<feature type="transmembrane region" description="Helical" evidence="7">
    <location>
        <begin position="285"/>
        <end position="305"/>
    </location>
</feature>
<sequence length="409" mass="45134">MKGFAVKASCLVVLTLVTTVTVVLLRYSRNVPTENRYISSTAIVFSEILKVIVCLLALFYMSGFHLCETVRIFYTDVLTNWEETSKLLLPSALYTAQNNLLFIALSHLNAATYQRFKILTTALFSVLLLDKKLGPWQWCSLVVLMIGVTLVQLDPEDLKQEAVNSTSSTVVGLVCVVIASLSSGLAGVYFERLIKMGNNTKAVPPGLTIRNLQMGITSVLFGVLASFYNDSDEILKRGVFAGYNHLTWCVILLQPSFSLRILEINVAALGGLIVAITIKYTDNILKGFATSFSIILSAVCSYAFLGDLSLSSFFLTGASLVIAATFLYGIRAPAPLKQEPQKSLRRFVVGTVALPCGNVMFLMSNMFETYFHDDDDDNVQSTVVRLRLPLASRHRSIEGEKRKLIKVAY</sequence>
<keyword evidence="3" id="KW-0813">Transport</keyword>
<keyword evidence="9" id="KW-1185">Reference proteome</keyword>
<dbReference type="GO" id="GO:0015165">
    <property type="term" value="F:pyrimidine nucleotide-sugar transmembrane transporter activity"/>
    <property type="evidence" value="ECO:0007669"/>
    <property type="project" value="InterPro"/>
</dbReference>
<feature type="transmembrane region" description="Helical" evidence="7">
    <location>
        <begin position="311"/>
        <end position="331"/>
    </location>
</feature>
<evidence type="ECO:0000256" key="3">
    <source>
        <dbReference type="ARBA" id="ARBA00022597"/>
    </source>
</evidence>
<proteinExistence type="inferred from homology"/>
<keyword evidence="5 7" id="KW-1133">Transmembrane helix</keyword>
<reference evidence="8" key="1">
    <citation type="submission" date="2020-11" db="EMBL/GenBank/DDBJ databases">
        <authorList>
            <person name="Tran Van P."/>
        </authorList>
    </citation>
    <scope>NUCLEOTIDE SEQUENCE</scope>
</reference>
<protein>
    <recommendedName>
        <fullName evidence="10">UDP-N-acetylglucosamine transporter</fullName>
    </recommendedName>
</protein>
<dbReference type="EMBL" id="CAJPEX010001686">
    <property type="protein sequence ID" value="CAG0919704.1"/>
    <property type="molecule type" value="Genomic_DNA"/>
</dbReference>
<feature type="transmembrane region" description="Helical" evidence="7">
    <location>
        <begin position="37"/>
        <end position="61"/>
    </location>
</feature>
<dbReference type="NCBIfam" id="TIGR00803">
    <property type="entry name" value="nst"/>
    <property type="match status" value="1"/>
</dbReference>
<accession>A0A7R9GEG2</accession>
<keyword evidence="4 7" id="KW-0812">Transmembrane</keyword>
<name>A0A7R9GEG2_9CRUS</name>
<dbReference type="InterPro" id="IPR007271">
    <property type="entry name" value="Nuc_sug_transpt"/>
</dbReference>
<keyword evidence="3" id="KW-0762">Sugar transport</keyword>
<dbReference type="InterPro" id="IPR037185">
    <property type="entry name" value="EmrE-like"/>
</dbReference>
<dbReference type="OrthoDB" id="408493at2759"/>
<feature type="transmembrane region" description="Helical" evidence="7">
    <location>
        <begin position="6"/>
        <end position="25"/>
    </location>
</feature>
<gene>
    <name evidence="8" type="ORF">NMOB1V02_LOCUS7221</name>
</gene>
<feature type="transmembrane region" description="Helical" evidence="7">
    <location>
        <begin position="133"/>
        <end position="151"/>
    </location>
</feature>
<organism evidence="8">
    <name type="scientific">Notodromas monacha</name>
    <dbReference type="NCBI Taxonomy" id="399045"/>
    <lineage>
        <taxon>Eukaryota</taxon>
        <taxon>Metazoa</taxon>
        <taxon>Ecdysozoa</taxon>
        <taxon>Arthropoda</taxon>
        <taxon>Crustacea</taxon>
        <taxon>Oligostraca</taxon>
        <taxon>Ostracoda</taxon>
        <taxon>Podocopa</taxon>
        <taxon>Podocopida</taxon>
        <taxon>Cypridocopina</taxon>
        <taxon>Cypridoidea</taxon>
        <taxon>Cyprididae</taxon>
        <taxon>Notodromas</taxon>
    </lineage>
</organism>
<dbReference type="PANTHER" id="PTHR10231">
    <property type="entry name" value="NUCLEOTIDE-SUGAR TRANSMEMBRANE TRANSPORTER"/>
    <property type="match status" value="1"/>
</dbReference>
<dbReference type="AlphaFoldDB" id="A0A7R9GEG2"/>
<feature type="transmembrane region" description="Helical" evidence="7">
    <location>
        <begin position="343"/>
        <end position="363"/>
    </location>
</feature>
<evidence type="ECO:0000256" key="7">
    <source>
        <dbReference type="SAM" id="Phobius"/>
    </source>
</evidence>
<dbReference type="EMBL" id="OA883723">
    <property type="protein sequence ID" value="CAD7279552.1"/>
    <property type="molecule type" value="Genomic_DNA"/>
</dbReference>
<dbReference type="Pfam" id="PF04142">
    <property type="entry name" value="Nuc_sug_transp"/>
    <property type="match status" value="1"/>
</dbReference>
<feature type="transmembrane region" description="Helical" evidence="7">
    <location>
        <begin position="171"/>
        <end position="190"/>
    </location>
</feature>
<evidence type="ECO:0000313" key="9">
    <source>
        <dbReference type="Proteomes" id="UP000678499"/>
    </source>
</evidence>
<evidence type="ECO:0000256" key="1">
    <source>
        <dbReference type="ARBA" id="ARBA00004141"/>
    </source>
</evidence>